<accession>A0A496PG11</accession>
<dbReference type="EMBL" id="QQXL01000008">
    <property type="protein sequence ID" value="RKW69563.1"/>
    <property type="molecule type" value="Genomic_DNA"/>
</dbReference>
<dbReference type="Proteomes" id="UP000273119">
    <property type="component" value="Unassembled WGS sequence"/>
</dbReference>
<dbReference type="RefSeq" id="WP_121485893.1">
    <property type="nucleotide sequence ID" value="NZ_QQXL01000008.1"/>
</dbReference>
<evidence type="ECO:0000313" key="2">
    <source>
        <dbReference type="EMBL" id="RKW69563.1"/>
    </source>
</evidence>
<evidence type="ECO:0000256" key="1">
    <source>
        <dbReference type="SAM" id="Phobius"/>
    </source>
</evidence>
<dbReference type="AlphaFoldDB" id="A0A496PG11"/>
<keyword evidence="3" id="KW-1185">Reference proteome</keyword>
<feature type="transmembrane region" description="Helical" evidence="1">
    <location>
        <begin position="65"/>
        <end position="86"/>
    </location>
</feature>
<comment type="caution">
    <text evidence="2">The sequence shown here is derived from an EMBL/GenBank/DDBJ whole genome shotgun (WGS) entry which is preliminary data.</text>
</comment>
<keyword evidence="1" id="KW-0812">Transmembrane</keyword>
<protein>
    <recommendedName>
        <fullName evidence="4">Alkaline shock response membrane anchor protein AmaP</fullName>
    </recommendedName>
</protein>
<sequence length="203" mass="21884">MNRTPRGLNRTILAILGVLCVLFGAHLILVSVLPAYASAVAAPLASINTWVTETWGATSTGGGGWVWLALAVPAVLIVVFAVVWMLSQGRGRVTLYSREAVPEGQARGVVEITGSVPTALLKRALADRGDILSVSMSVWDQQADAAGLRVRIQPRPGAEPLRLVQDMDRWVQELDERVGLQGPVLVELVSGTRARFARTERVR</sequence>
<evidence type="ECO:0008006" key="4">
    <source>
        <dbReference type="Google" id="ProtNLM"/>
    </source>
</evidence>
<keyword evidence="1" id="KW-0472">Membrane</keyword>
<gene>
    <name evidence="2" type="ORF">DWQ67_12235</name>
</gene>
<keyword evidence="1" id="KW-1133">Transmembrane helix</keyword>
<evidence type="ECO:0000313" key="3">
    <source>
        <dbReference type="Proteomes" id="UP000273119"/>
    </source>
</evidence>
<organism evidence="2 3">
    <name type="scientific">Galactobacter caseinivorans</name>
    <dbReference type="NCBI Taxonomy" id="2676123"/>
    <lineage>
        <taxon>Bacteria</taxon>
        <taxon>Bacillati</taxon>
        <taxon>Actinomycetota</taxon>
        <taxon>Actinomycetes</taxon>
        <taxon>Micrococcales</taxon>
        <taxon>Micrococcaceae</taxon>
        <taxon>Galactobacter</taxon>
    </lineage>
</organism>
<name>A0A496PG11_9MICC</name>
<reference evidence="2 3" key="1">
    <citation type="submission" date="2018-07" db="EMBL/GenBank/DDBJ databases">
        <title>Arthrobacter sp. nov., isolated from raw cow's milk with high bacterial count.</title>
        <authorList>
            <person name="Hahne J."/>
            <person name="Isele D."/>
            <person name="Lipski A."/>
        </authorList>
    </citation>
    <scope>NUCLEOTIDE SEQUENCE [LARGE SCALE GENOMIC DNA]</scope>
    <source>
        <strain evidence="2 3">JZ R-183</strain>
    </source>
</reference>
<proteinExistence type="predicted"/>